<reference evidence="2 3" key="1">
    <citation type="journal article" date="2024" name="Nat. Commun.">
        <title>Phylogenomics reveals the evolutionary origins of lichenization in chlorophyte algae.</title>
        <authorList>
            <person name="Puginier C."/>
            <person name="Libourel C."/>
            <person name="Otte J."/>
            <person name="Skaloud P."/>
            <person name="Haon M."/>
            <person name="Grisel S."/>
            <person name="Petersen M."/>
            <person name="Berrin J.G."/>
            <person name="Delaux P.M."/>
            <person name="Dal Grande F."/>
            <person name="Keller J."/>
        </authorList>
    </citation>
    <scope>NUCLEOTIDE SEQUENCE [LARGE SCALE GENOMIC DNA]</scope>
    <source>
        <strain evidence="2 3">SAG 2036</strain>
    </source>
</reference>
<dbReference type="AlphaFoldDB" id="A0AAW1NWP9"/>
<organism evidence="2 3">
    <name type="scientific">Symbiochloris irregularis</name>
    <dbReference type="NCBI Taxonomy" id="706552"/>
    <lineage>
        <taxon>Eukaryota</taxon>
        <taxon>Viridiplantae</taxon>
        <taxon>Chlorophyta</taxon>
        <taxon>core chlorophytes</taxon>
        <taxon>Trebouxiophyceae</taxon>
        <taxon>Trebouxiales</taxon>
        <taxon>Trebouxiaceae</taxon>
        <taxon>Symbiochloris</taxon>
    </lineage>
</organism>
<name>A0AAW1NWP9_9CHLO</name>
<sequence>MQRTLSSQYRRLGTSSFHSQAKLPTQQSSCLATRRSDGKGSTFGSAVPASIWTQPTAPSLRCRMDLTMMLGISRLHQSLESQSGNKPVLSEKLIAHAKQQAHLARWRGLEPGVVLTPEEEELFVKNSLITQAWVPKAALLQVPLDELRQLCQRRGLSYSVRIQGVTEIEAGQQQPDAEAGIMLTPEELWKLSWKMVGDDASHWQSRADLLSCARKELEQLCLNRGLRYKSGTRQKLTDSLIAWEQDPTTSVDTIKWRNDGWHGVRPRIRLMRYF</sequence>
<dbReference type="EMBL" id="JALJOQ010000104">
    <property type="protein sequence ID" value="KAK9797801.1"/>
    <property type="molecule type" value="Genomic_DNA"/>
</dbReference>
<evidence type="ECO:0000313" key="2">
    <source>
        <dbReference type="EMBL" id="KAK9797801.1"/>
    </source>
</evidence>
<comment type="caution">
    <text evidence="2">The sequence shown here is derived from an EMBL/GenBank/DDBJ whole genome shotgun (WGS) entry which is preliminary data.</text>
</comment>
<evidence type="ECO:0000313" key="3">
    <source>
        <dbReference type="Proteomes" id="UP001465755"/>
    </source>
</evidence>
<feature type="compositionally biased region" description="Polar residues" evidence="1">
    <location>
        <begin position="16"/>
        <end position="31"/>
    </location>
</feature>
<keyword evidence="3" id="KW-1185">Reference proteome</keyword>
<proteinExistence type="predicted"/>
<protein>
    <submittedName>
        <fullName evidence="2">Uncharacterized protein</fullName>
    </submittedName>
</protein>
<dbReference type="Proteomes" id="UP001465755">
    <property type="component" value="Unassembled WGS sequence"/>
</dbReference>
<evidence type="ECO:0000256" key="1">
    <source>
        <dbReference type="SAM" id="MobiDB-lite"/>
    </source>
</evidence>
<gene>
    <name evidence="2" type="ORF">WJX73_008297</name>
</gene>
<feature type="region of interest" description="Disordered" evidence="1">
    <location>
        <begin position="16"/>
        <end position="44"/>
    </location>
</feature>
<accession>A0AAW1NWP9</accession>